<sequence>FREISDGLNVDAKNGPSVGKTECGAYRAQPVIIRNQEDDDYWSGVSKQNHLRAANFGFILLGLECNSNRHWQWTDGTALDFIPADSHP</sequence>
<dbReference type="PANTHER" id="PTHR22991:SF40">
    <property type="entry name" value="PROTEIN CBG13490"/>
    <property type="match status" value="1"/>
</dbReference>
<keyword evidence="3" id="KW-1185">Reference proteome</keyword>
<protein>
    <recommendedName>
        <fullName evidence="4">C-type lectin</fullName>
    </recommendedName>
</protein>
<name>A0AAV5UAK6_9BILA</name>
<organism evidence="2 3">
    <name type="scientific">Pristionchus entomophagus</name>
    <dbReference type="NCBI Taxonomy" id="358040"/>
    <lineage>
        <taxon>Eukaryota</taxon>
        <taxon>Metazoa</taxon>
        <taxon>Ecdysozoa</taxon>
        <taxon>Nematoda</taxon>
        <taxon>Chromadorea</taxon>
        <taxon>Rhabditida</taxon>
        <taxon>Rhabditina</taxon>
        <taxon>Diplogasteromorpha</taxon>
        <taxon>Diplogasteroidea</taxon>
        <taxon>Neodiplogasteridae</taxon>
        <taxon>Pristionchus</taxon>
    </lineage>
</organism>
<proteinExistence type="predicted"/>
<evidence type="ECO:0000313" key="2">
    <source>
        <dbReference type="EMBL" id="GMT03693.1"/>
    </source>
</evidence>
<keyword evidence="1" id="KW-1015">Disulfide bond</keyword>
<feature type="non-terminal residue" evidence="2">
    <location>
        <position position="88"/>
    </location>
</feature>
<dbReference type="InterPro" id="IPR016187">
    <property type="entry name" value="CTDL_fold"/>
</dbReference>
<dbReference type="Gene3D" id="3.10.100.10">
    <property type="entry name" value="Mannose-Binding Protein A, subunit A"/>
    <property type="match status" value="1"/>
</dbReference>
<evidence type="ECO:0008006" key="4">
    <source>
        <dbReference type="Google" id="ProtNLM"/>
    </source>
</evidence>
<dbReference type="InterPro" id="IPR016186">
    <property type="entry name" value="C-type_lectin-like/link_sf"/>
</dbReference>
<dbReference type="Proteomes" id="UP001432027">
    <property type="component" value="Unassembled WGS sequence"/>
</dbReference>
<gene>
    <name evidence="2" type="ORF">PENTCL1PPCAC_25867</name>
</gene>
<accession>A0AAV5UAK6</accession>
<comment type="caution">
    <text evidence="2">The sequence shown here is derived from an EMBL/GenBank/DDBJ whole genome shotgun (WGS) entry which is preliminary data.</text>
</comment>
<evidence type="ECO:0000256" key="1">
    <source>
        <dbReference type="ARBA" id="ARBA00023157"/>
    </source>
</evidence>
<dbReference type="PANTHER" id="PTHR22991">
    <property type="entry name" value="PROTEIN CBG13490"/>
    <property type="match status" value="1"/>
</dbReference>
<dbReference type="AlphaFoldDB" id="A0AAV5UAK6"/>
<reference evidence="2" key="1">
    <citation type="submission" date="2023-10" db="EMBL/GenBank/DDBJ databases">
        <title>Genome assembly of Pristionchus species.</title>
        <authorList>
            <person name="Yoshida K."/>
            <person name="Sommer R.J."/>
        </authorList>
    </citation>
    <scope>NUCLEOTIDE SEQUENCE</scope>
    <source>
        <strain evidence="2">RS0144</strain>
    </source>
</reference>
<dbReference type="EMBL" id="BTSX01000006">
    <property type="protein sequence ID" value="GMT03693.1"/>
    <property type="molecule type" value="Genomic_DNA"/>
</dbReference>
<dbReference type="SUPFAM" id="SSF56436">
    <property type="entry name" value="C-type lectin-like"/>
    <property type="match status" value="1"/>
</dbReference>
<feature type="non-terminal residue" evidence="2">
    <location>
        <position position="1"/>
    </location>
</feature>
<evidence type="ECO:0000313" key="3">
    <source>
        <dbReference type="Proteomes" id="UP001432027"/>
    </source>
</evidence>
<dbReference type="InterPro" id="IPR050976">
    <property type="entry name" value="Snaclec"/>
</dbReference>